<dbReference type="InterPro" id="IPR011204">
    <property type="entry name" value="Virulence_RhuM-like"/>
</dbReference>
<evidence type="ECO:0000313" key="1">
    <source>
        <dbReference type="EMBL" id="XBY64040.1"/>
    </source>
</evidence>
<dbReference type="PIRSF" id="PIRSF015268">
    <property type="entry name" value="Virulence_RhuM"/>
    <property type="match status" value="1"/>
</dbReference>
<proteinExistence type="predicted"/>
<protein>
    <submittedName>
        <fullName evidence="1">RhuM family protein</fullName>
    </submittedName>
</protein>
<reference evidence="1" key="1">
    <citation type="submission" date="2023-08" db="EMBL/GenBank/DDBJ databases">
        <title>Increased levels of nutrients transform a symbiont into a lethal pathobiont.</title>
        <authorList>
            <person name="Lachnit T."/>
            <person name="Ulrich L."/>
            <person name="Willmer F.M."/>
            <person name="Hasenbein T."/>
            <person name="Steiner L.X."/>
            <person name="Wolters M."/>
            <person name="Herbst E.M."/>
            <person name="Deines P."/>
        </authorList>
    </citation>
    <scope>NUCLEOTIDE SEQUENCE</scope>
    <source>
        <strain evidence="1">T3</strain>
    </source>
</reference>
<organism evidence="1">
    <name type="scientific">Pseudomonas solani</name>
    <dbReference type="NCBI Taxonomy" id="2731552"/>
    <lineage>
        <taxon>Bacteria</taxon>
        <taxon>Pseudomonadati</taxon>
        <taxon>Pseudomonadota</taxon>
        <taxon>Gammaproteobacteria</taxon>
        <taxon>Pseudomonadales</taxon>
        <taxon>Pseudomonadaceae</taxon>
        <taxon>Pseudomonas</taxon>
    </lineage>
</organism>
<accession>A0AAU7Y5G7</accession>
<dbReference type="RefSeq" id="WP_043245451.1">
    <property type="nucleotide sequence ID" value="NZ_CP158373.1"/>
</dbReference>
<dbReference type="AlphaFoldDB" id="A0AAU7Y5G7"/>
<dbReference type="PANTHER" id="PTHR35810:SF1">
    <property type="entry name" value="CYTOPLASMIC PROTEIN"/>
    <property type="match status" value="1"/>
</dbReference>
<sequence>MASSDLILYSTDDGLAQLTLRELDGQVWLTQLEMAELYQTSKQNIGKHVQSIITDGELAEEAVVNQKFTTASDGKSYLTHLYALPMIIAVGYRVRSTRATQFRQWATRTLGEYLQKGFVMDDARLGEPRWDYFDELLKRIRDIRASEKRFYQKVRDLFTLAEDYRANEQDTAFLFAEVQNKLFFAVTGHTAAELIVRRADASAANMNLLSFKGDRVRKADVVVAKNYLNAEELEQLNRLVGMFLDFAELRAEQRQHLQLADWRRYIDNFLAFNEQPLLRTTGSVSHEQMKQVAHERYESFDQHRRNAEAILADTQELKELERLAKRLGTKKTGE</sequence>
<dbReference type="Pfam" id="PF13310">
    <property type="entry name" value="Virulence_RhuM"/>
    <property type="match status" value="1"/>
</dbReference>
<dbReference type="PANTHER" id="PTHR35810">
    <property type="entry name" value="CYTOPLASMIC PROTEIN-RELATED"/>
    <property type="match status" value="1"/>
</dbReference>
<dbReference type="EMBL" id="CP158373">
    <property type="protein sequence ID" value="XBY64040.1"/>
    <property type="molecule type" value="Genomic_DNA"/>
</dbReference>
<gene>
    <name evidence="1" type="primary">rhuM</name>
    <name evidence="1" type="ORF">ABS648_29610</name>
</gene>
<name>A0AAU7Y5G7_9PSED</name>